<gene>
    <name evidence="1" type="ORF">PAECIP111802_03690</name>
</gene>
<reference evidence="1 2" key="1">
    <citation type="submission" date="2021-06" db="EMBL/GenBank/DDBJ databases">
        <authorList>
            <person name="Criscuolo A."/>
        </authorList>
    </citation>
    <scope>NUCLEOTIDE SEQUENCE [LARGE SCALE GENOMIC DNA]</scope>
    <source>
        <strain evidence="2">CIP 111802</strain>
    </source>
</reference>
<evidence type="ECO:0000313" key="1">
    <source>
        <dbReference type="EMBL" id="CAG7646215.1"/>
    </source>
</evidence>
<organism evidence="1 2">
    <name type="scientific">Paenibacillus allorhizosphaerae</name>
    <dbReference type="NCBI Taxonomy" id="2849866"/>
    <lineage>
        <taxon>Bacteria</taxon>
        <taxon>Bacillati</taxon>
        <taxon>Bacillota</taxon>
        <taxon>Bacilli</taxon>
        <taxon>Bacillales</taxon>
        <taxon>Paenibacillaceae</taxon>
        <taxon>Paenibacillus</taxon>
    </lineage>
</organism>
<proteinExistence type="predicted"/>
<dbReference type="Proteomes" id="UP000730618">
    <property type="component" value="Unassembled WGS sequence"/>
</dbReference>
<accession>A0ABM8VJZ1</accession>
<keyword evidence="2" id="KW-1185">Reference proteome</keyword>
<evidence type="ECO:0008006" key="3">
    <source>
        <dbReference type="Google" id="ProtNLM"/>
    </source>
</evidence>
<protein>
    <recommendedName>
        <fullName evidence="3">Dehydrogenase</fullName>
    </recommendedName>
</protein>
<name>A0ABM8VJZ1_9BACL</name>
<dbReference type="EMBL" id="CAJVCE010000010">
    <property type="protein sequence ID" value="CAG7646215.1"/>
    <property type="molecule type" value="Genomic_DNA"/>
</dbReference>
<comment type="caution">
    <text evidence="1">The sequence shown here is derived from an EMBL/GenBank/DDBJ whole genome shotgun (WGS) entry which is preliminary data.</text>
</comment>
<dbReference type="RefSeq" id="WP_218099993.1">
    <property type="nucleotide sequence ID" value="NZ_CAJVCE010000010.1"/>
</dbReference>
<evidence type="ECO:0000313" key="2">
    <source>
        <dbReference type="Proteomes" id="UP000730618"/>
    </source>
</evidence>
<sequence>MNPGNQMKHSQPLPTARGIRRACGKELYRARKKLGGYIAADLVAQADDLYYKKVLLNLPYIVENRSNRKLLADWFDDNVCGEIAELWSVEPKALAKAFRDSFGG</sequence>